<keyword evidence="1" id="KW-0106">Calcium</keyword>
<reference evidence="5" key="1">
    <citation type="submission" date="2021-01" db="EMBL/GenBank/DDBJ databases">
        <authorList>
            <person name="Corre E."/>
            <person name="Pelletier E."/>
            <person name="Niang G."/>
            <person name="Scheremetjew M."/>
            <person name="Finn R."/>
            <person name="Kale V."/>
            <person name="Holt S."/>
            <person name="Cochrane G."/>
            <person name="Meng A."/>
            <person name="Brown T."/>
            <person name="Cohen L."/>
        </authorList>
    </citation>
    <scope>NUCLEOTIDE SEQUENCE</scope>
    <source>
        <strain evidence="5">MM31A-1</strain>
    </source>
</reference>
<feature type="domain" description="EF-hand" evidence="4">
    <location>
        <begin position="187"/>
        <end position="213"/>
    </location>
</feature>
<dbReference type="PROSITE" id="PS50222">
    <property type="entry name" value="EF_HAND_2"/>
    <property type="match status" value="2"/>
</dbReference>
<dbReference type="Gene3D" id="1.10.238.10">
    <property type="entry name" value="EF-hand"/>
    <property type="match status" value="1"/>
</dbReference>
<feature type="chain" id="PRO_5030700766" description="EF-hand domain-containing protein" evidence="3">
    <location>
        <begin position="24"/>
        <end position="264"/>
    </location>
</feature>
<evidence type="ECO:0000259" key="4">
    <source>
        <dbReference type="PROSITE" id="PS50222"/>
    </source>
</evidence>
<organism evidence="5">
    <name type="scientific">Chaetoceros debilis</name>
    <dbReference type="NCBI Taxonomy" id="122233"/>
    <lineage>
        <taxon>Eukaryota</taxon>
        <taxon>Sar</taxon>
        <taxon>Stramenopiles</taxon>
        <taxon>Ochrophyta</taxon>
        <taxon>Bacillariophyta</taxon>
        <taxon>Coscinodiscophyceae</taxon>
        <taxon>Chaetocerotophycidae</taxon>
        <taxon>Chaetocerotales</taxon>
        <taxon>Chaetocerotaceae</taxon>
        <taxon>Chaetoceros</taxon>
    </lineage>
</organism>
<proteinExistence type="predicted"/>
<keyword evidence="2" id="KW-0175">Coiled coil</keyword>
<evidence type="ECO:0000313" key="5">
    <source>
        <dbReference type="EMBL" id="CAE0462775.1"/>
    </source>
</evidence>
<feature type="domain" description="EF-hand" evidence="4">
    <location>
        <begin position="153"/>
        <end position="175"/>
    </location>
</feature>
<evidence type="ECO:0000256" key="2">
    <source>
        <dbReference type="SAM" id="Coils"/>
    </source>
</evidence>
<gene>
    <name evidence="5" type="ORF">CDEB00056_LOCUS7616</name>
</gene>
<dbReference type="Pfam" id="PF13499">
    <property type="entry name" value="EF-hand_7"/>
    <property type="match status" value="1"/>
</dbReference>
<evidence type="ECO:0000256" key="1">
    <source>
        <dbReference type="ARBA" id="ARBA00022837"/>
    </source>
</evidence>
<dbReference type="GO" id="GO:0005509">
    <property type="term" value="F:calcium ion binding"/>
    <property type="evidence" value="ECO:0007669"/>
    <property type="project" value="InterPro"/>
</dbReference>
<dbReference type="InterPro" id="IPR002048">
    <property type="entry name" value="EF_hand_dom"/>
</dbReference>
<protein>
    <recommendedName>
        <fullName evidence="4">EF-hand domain-containing protein</fullName>
    </recommendedName>
</protein>
<dbReference type="EMBL" id="HBIO01009841">
    <property type="protein sequence ID" value="CAE0462775.1"/>
    <property type="molecule type" value="Transcribed_RNA"/>
</dbReference>
<dbReference type="InterPro" id="IPR018247">
    <property type="entry name" value="EF_Hand_1_Ca_BS"/>
</dbReference>
<accession>A0A7S3Q1R5</accession>
<dbReference type="PROSITE" id="PS00018">
    <property type="entry name" value="EF_HAND_1"/>
    <property type="match status" value="2"/>
</dbReference>
<dbReference type="SUPFAM" id="SSF47473">
    <property type="entry name" value="EF-hand"/>
    <property type="match status" value="1"/>
</dbReference>
<name>A0A7S3Q1R5_9STRA</name>
<feature type="signal peptide" evidence="3">
    <location>
        <begin position="1"/>
        <end position="23"/>
    </location>
</feature>
<keyword evidence="3" id="KW-0732">Signal</keyword>
<sequence length="264" mass="29429">MMKFSTKQPLGLLLAALLTLASAQDYGMQPDYTDFADGGQEDNLYADYAMKQAEKQDGASGGGMVKMAIFGGVGWVAGAKYHSAKATKNLKKKHMKEAKTLYSQYYNDVYKLQEQNAELAEAVKKLQGMLNSVESEREMEVMQRDYDEFKQPDVDGDDRISRAEFQMYVKNYLANYPGLTEKDYPRFEEFDHDHDGYVSFTEYSQQMALQAKKSEQEAKRAAQSGSTAAAQKAGAKAHAYAGMSGAGRADNFDDLYAQYARGGR</sequence>
<dbReference type="AlphaFoldDB" id="A0A7S3Q1R5"/>
<evidence type="ECO:0000256" key="3">
    <source>
        <dbReference type="SAM" id="SignalP"/>
    </source>
</evidence>
<feature type="coiled-coil region" evidence="2">
    <location>
        <begin position="109"/>
        <end position="136"/>
    </location>
</feature>
<dbReference type="InterPro" id="IPR011992">
    <property type="entry name" value="EF-hand-dom_pair"/>
</dbReference>